<dbReference type="EMBL" id="CP158375">
    <property type="protein sequence ID" value="XDO97754.1"/>
    <property type="molecule type" value="Genomic_DNA"/>
</dbReference>
<proteinExistence type="predicted"/>
<evidence type="ECO:0000256" key="1">
    <source>
        <dbReference type="SAM" id="MobiDB-lite"/>
    </source>
</evidence>
<protein>
    <submittedName>
        <fullName evidence="2">Uncharacterized protein</fullName>
    </submittedName>
</protein>
<sequence length="152" mass="16781">MTEDLADIVRLLDLRPWSGGWWKEMGRYEDPLRIQGLLLVQVGQSVDMLMETVEVLKLNKGAPVAVTFTSPAGEVFGCTLREQDQTAGPAGWRREIQCPAGWSLLTRTLMPGYPLDEPAVPDAQVEPEPVSAPRLRKRSSRTTAARPGRGRG</sequence>
<evidence type="ECO:0000313" key="2">
    <source>
        <dbReference type="EMBL" id="XDO97754.1"/>
    </source>
</evidence>
<reference evidence="2" key="1">
    <citation type="submission" date="2024-06" db="EMBL/GenBank/DDBJ databases">
        <title>Caulobacter inopinatus, sp. nov.</title>
        <authorList>
            <person name="Donachie S.P."/>
        </authorList>
    </citation>
    <scope>NUCLEOTIDE SEQUENCE</scope>
    <source>
        <strain evidence="2">73W</strain>
    </source>
</reference>
<feature type="region of interest" description="Disordered" evidence="1">
    <location>
        <begin position="115"/>
        <end position="152"/>
    </location>
</feature>
<organism evidence="2">
    <name type="scientific">Caulobacter sp. 73W</name>
    <dbReference type="NCBI Taxonomy" id="3161137"/>
    <lineage>
        <taxon>Bacteria</taxon>
        <taxon>Pseudomonadati</taxon>
        <taxon>Pseudomonadota</taxon>
        <taxon>Alphaproteobacteria</taxon>
        <taxon>Caulobacterales</taxon>
        <taxon>Caulobacteraceae</taxon>
        <taxon>Caulobacter</taxon>
    </lineage>
</organism>
<dbReference type="AlphaFoldDB" id="A0AB39KVD1"/>
<name>A0AB39KVD1_9CAUL</name>
<accession>A0AB39KVD1</accession>
<dbReference type="RefSeq" id="WP_369061175.1">
    <property type="nucleotide sequence ID" value="NZ_CP158375.1"/>
</dbReference>
<gene>
    <name evidence="2" type="ORF">ABOZ73_04865</name>
</gene>
<feature type="compositionally biased region" description="Low complexity" evidence="1">
    <location>
        <begin position="141"/>
        <end position="152"/>
    </location>
</feature>